<gene>
    <name evidence="3" type="ORF">IM676_18590</name>
</gene>
<dbReference type="AlphaFoldDB" id="A0A7S6RD55"/>
<dbReference type="GO" id="GO:0005576">
    <property type="term" value="C:extracellular region"/>
    <property type="evidence" value="ECO:0007669"/>
    <property type="project" value="UniProtKB-SubCell"/>
</dbReference>
<dbReference type="InterPro" id="IPR001343">
    <property type="entry name" value="Hemolysn_Ca-bd"/>
</dbReference>
<name>A0A7S6RD55_9CYAN</name>
<dbReference type="SUPFAM" id="SSF51120">
    <property type="entry name" value="beta-Roll"/>
    <property type="match status" value="3"/>
</dbReference>
<comment type="subcellular location">
    <subcellularLocation>
        <location evidence="1">Secreted</location>
    </subcellularLocation>
</comment>
<dbReference type="InterPro" id="IPR011049">
    <property type="entry name" value="Serralysin-like_metalloprot_C"/>
</dbReference>
<keyword evidence="2" id="KW-0964">Secreted</keyword>
<dbReference type="RefSeq" id="WP_200988250.1">
    <property type="nucleotide sequence ID" value="NZ_CP063311.1"/>
</dbReference>
<dbReference type="EMBL" id="CP063311">
    <property type="protein sequence ID" value="QOV22631.1"/>
    <property type="molecule type" value="Genomic_DNA"/>
</dbReference>
<organism evidence="3 4">
    <name type="scientific">Anabaenopsis elenkinii CCIBt3563</name>
    <dbReference type="NCBI Taxonomy" id="2779889"/>
    <lineage>
        <taxon>Bacteria</taxon>
        <taxon>Bacillati</taxon>
        <taxon>Cyanobacteriota</taxon>
        <taxon>Cyanophyceae</taxon>
        <taxon>Nostocales</taxon>
        <taxon>Nodulariaceae</taxon>
        <taxon>Anabaenopsis</taxon>
    </lineage>
</organism>
<dbReference type="PANTHER" id="PTHR38340">
    <property type="entry name" value="S-LAYER PROTEIN"/>
    <property type="match status" value="1"/>
</dbReference>
<dbReference type="Proteomes" id="UP000593846">
    <property type="component" value="Chromosome"/>
</dbReference>
<dbReference type="GO" id="GO:0005509">
    <property type="term" value="F:calcium ion binding"/>
    <property type="evidence" value="ECO:0007669"/>
    <property type="project" value="InterPro"/>
</dbReference>
<dbReference type="PRINTS" id="PR00313">
    <property type="entry name" value="CABNDNGRPT"/>
</dbReference>
<reference evidence="4" key="1">
    <citation type="submission" date="2020-10" db="EMBL/GenBank/DDBJ databases">
        <title>Genome-based taxonomic classification of the species Anabaenopsis elenkinii.</title>
        <authorList>
            <person name="Delbaje E."/>
            <person name="Andreote A.P.D."/>
            <person name="Pellegrinetti T.A."/>
            <person name="Cruz R.B."/>
            <person name="Branco L.H.Z."/>
            <person name="Fiore M.F."/>
        </authorList>
    </citation>
    <scope>NUCLEOTIDE SEQUENCE [LARGE SCALE GENOMIC DNA]</scope>
    <source>
        <strain evidence="4">CCIBt3563</strain>
    </source>
</reference>
<dbReference type="InterPro" id="IPR050557">
    <property type="entry name" value="RTX_toxin/Mannuronan_C5-epim"/>
</dbReference>
<protein>
    <submittedName>
        <fullName evidence="3">Calcium-binding protein</fullName>
    </submittedName>
</protein>
<accession>A0A7S6RD55</accession>
<dbReference type="PANTHER" id="PTHR38340:SF1">
    <property type="entry name" value="S-LAYER PROTEIN"/>
    <property type="match status" value="1"/>
</dbReference>
<dbReference type="KEGG" id="aee:IM676_18590"/>
<dbReference type="Gene3D" id="2.150.10.10">
    <property type="entry name" value="Serralysin-like metalloprotease, C-terminal"/>
    <property type="match status" value="3"/>
</dbReference>
<evidence type="ECO:0000256" key="1">
    <source>
        <dbReference type="ARBA" id="ARBA00004613"/>
    </source>
</evidence>
<evidence type="ECO:0000256" key="2">
    <source>
        <dbReference type="ARBA" id="ARBA00022525"/>
    </source>
</evidence>
<keyword evidence="4" id="KW-1185">Reference proteome</keyword>
<dbReference type="Pfam" id="PF00353">
    <property type="entry name" value="HemolysinCabind"/>
    <property type="match status" value="4"/>
</dbReference>
<evidence type="ECO:0000313" key="3">
    <source>
        <dbReference type="EMBL" id="QOV22631.1"/>
    </source>
</evidence>
<sequence length="1277" mass="133784">MVNRSERARTETNKSIVQERYVALLGSAPDPTSLNGYVGQLNNGTSIENITQQIVNLVDVQDEYGDLSGQEAVTRIYRNAFDTAPLAADLTRWAGEWATPGNRASVVNQILGSANTNPTLQRVLGNKVSVAKVVTDSVGTNLVFTRDNDILLGTSGNDVFIGDANSVQATDQIIGGSGTDTFQYYNASNVLPRLQGVERVELINADTFNFIDFSATPSLSGLKEVTLKFNPQQSDVVIAGLRDIRLGIDNVTNGNDITARFGNGSDGNISLVDSRLNTLRIEGDRVETVNIDVKSEFNGGVNTISSLTNLANVRNINITGDAGLRVTDRITLNPTAQTTVNASANSGGVGLTFDNGRVNFTGSSGDDTIGFVLANFDTQDRVDGGSGTDKLVLLRDVFIPFPPLPPLPPLPPVVPPVVLDNTQLNAVNAAQNIEILRLQLNPVGNLQRRDLNALTVDAQTITAVNRYEFAVDTVNLSNAAANDRFTLDGTSRLNLQGAAQASVDLTLENVPLETVPTVGLTPTLNLTSDRNNNTTVAGRNVITRLVSDVDGLRINVNNVVTPVAQSRPLTIGGIQLPGDTATGVTINAETFTADFNATGTALNDTFIFDATRFFGRNATLQGGAGTDTLELRQGTAPNILADLTATGNAQLPTNVAVINNRAQGIEILRLNGTTLTADAGQITGINRFEFVNTSGLREVTLRGADQNDRITLNSTRTLTLDGAQQRVNLTLENIPTLTLVSDRNGNISPSTNANQIDTLQYDNQGLTINVVTAIDITTGIPRGADGLGNQDRDLIIAAPTLPPNAIQGIRINASVVGQPAFTGRLTVTGTALDDVLTGGSGNNTLTGGDGNDILRVITAGDHRLDGGAGDDTIILESAAFNDLNNNDSINGGTGRNTLVLRSNDLVLTTNDNDLTGIPAAAARTTAINAINAAQNIQVLRLEGTNGVNPANSVIADAGLINIREYEFDAGQVTLRNANQNDQITLESTNTLTLQGAQQRVNLTLDDNIQTLTLVSDRNNNTSVSTTPNRIDTLQYGDETLTINLIGSGRTADTVGDGNQDRNLIIAAPTLPENATRGIRINASGVGGVQPAFTGRLEVTGTALNDTLIGGSGNNILIGGAGNDTLIGGAVNDTLIGGLGGDRLTGGGGVNTFVYTSAADSNRSQLGGAVSYDTITDFKPGTGDRIDLVALGLTRPQFVGQVTPVGATLAAAVNNAATLIGVGNFGYFNVPNSVITGGALGTSTFILATNQTPQTTDDLLIQLNGNLALTTNDFTLAV</sequence>
<evidence type="ECO:0000313" key="4">
    <source>
        <dbReference type="Proteomes" id="UP000593846"/>
    </source>
</evidence>
<proteinExistence type="predicted"/>